<keyword evidence="2" id="KW-1185">Reference proteome</keyword>
<organism evidence="1 2">
    <name type="scientific">Fusarium venenatum</name>
    <dbReference type="NCBI Taxonomy" id="56646"/>
    <lineage>
        <taxon>Eukaryota</taxon>
        <taxon>Fungi</taxon>
        <taxon>Dikarya</taxon>
        <taxon>Ascomycota</taxon>
        <taxon>Pezizomycotina</taxon>
        <taxon>Sordariomycetes</taxon>
        <taxon>Hypocreomycetidae</taxon>
        <taxon>Hypocreales</taxon>
        <taxon>Nectriaceae</taxon>
        <taxon>Fusarium</taxon>
    </lineage>
</organism>
<protein>
    <submittedName>
        <fullName evidence="1">Uncharacterized protein</fullName>
    </submittedName>
</protein>
<accession>A0A2L2TLC6</accession>
<dbReference type="Proteomes" id="UP000245910">
    <property type="component" value="Chromosome I"/>
</dbReference>
<evidence type="ECO:0000313" key="1">
    <source>
        <dbReference type="EMBL" id="CEI63976.1"/>
    </source>
</evidence>
<name>A0A2L2TLC6_9HYPO</name>
<proteinExistence type="predicted"/>
<sequence length="59" mass="6361">MGQIIDRHALYSAVNKAAGILEAKSVSQYYGGSLGCRSIDRLCVGYQNQAFIGIMIPDP</sequence>
<dbReference type="AlphaFoldDB" id="A0A2L2TLC6"/>
<dbReference type="EMBL" id="LN649229">
    <property type="protein sequence ID" value="CEI63976.1"/>
    <property type="molecule type" value="Genomic_DNA"/>
</dbReference>
<evidence type="ECO:0000313" key="2">
    <source>
        <dbReference type="Proteomes" id="UP000245910"/>
    </source>
</evidence>
<reference evidence="2" key="1">
    <citation type="submission" date="2014-10" db="EMBL/GenBank/DDBJ databases">
        <authorList>
            <person name="King R."/>
        </authorList>
    </citation>
    <scope>NUCLEOTIDE SEQUENCE [LARGE SCALE GENOMIC DNA]</scope>
    <source>
        <strain evidence="2">A3/5</strain>
    </source>
</reference>